<dbReference type="InterPro" id="IPR037185">
    <property type="entry name" value="EmrE-like"/>
</dbReference>
<feature type="transmembrane region" description="Helical" evidence="7">
    <location>
        <begin position="248"/>
        <end position="265"/>
    </location>
</feature>
<feature type="transmembrane region" description="Helical" evidence="7">
    <location>
        <begin position="92"/>
        <end position="117"/>
    </location>
</feature>
<organism evidence="9">
    <name type="scientific">Eubacterium limosum</name>
    <dbReference type="NCBI Taxonomy" id="1736"/>
    <lineage>
        <taxon>Bacteria</taxon>
        <taxon>Bacillati</taxon>
        <taxon>Bacillota</taxon>
        <taxon>Clostridia</taxon>
        <taxon>Eubacteriales</taxon>
        <taxon>Eubacteriaceae</taxon>
        <taxon>Eubacterium</taxon>
    </lineage>
</organism>
<comment type="subcellular location">
    <subcellularLocation>
        <location evidence="1">Cell membrane</location>
        <topology evidence="1">Multi-pass membrane protein</topology>
    </subcellularLocation>
</comment>
<dbReference type="SUPFAM" id="SSF103481">
    <property type="entry name" value="Multidrug resistance efflux transporter EmrE"/>
    <property type="match status" value="2"/>
</dbReference>
<sequence length="313" mass="34895">MKSKRNLGFIAMAVVIIIYGVSYIARDVIVKYMHPTVIVAFQFTIMTVLFTLYNLFKKMDMRIEKKDILMVILSGLVGCTFFHVFTVMSVKYIGATVSSLLFGFAAVFSLMIDFVFFKRKKTKLSILAVVVSLVGVYILMGINPSDLAETNFMGYAICLLSIISWVVYCFLADKVSDKYEKTVVLNYQAVVGAVTTLPFLFLYPVALGDLVRPEVILDLVILGVFNSTFAYFLNIYAIKNIGVTFSNLFMNFLPIVTIIVGVVLYGTMPTLNQIIGGVIIIASVLILNKDQKNLDQSAGEMRAETDLKEVDVE</sequence>
<feature type="domain" description="EamA" evidence="8">
    <location>
        <begin position="7"/>
        <end position="140"/>
    </location>
</feature>
<keyword evidence="4 7" id="KW-0812">Transmembrane</keyword>
<evidence type="ECO:0000256" key="6">
    <source>
        <dbReference type="ARBA" id="ARBA00023136"/>
    </source>
</evidence>
<dbReference type="GO" id="GO:0005886">
    <property type="term" value="C:plasma membrane"/>
    <property type="evidence" value="ECO:0007669"/>
    <property type="project" value="UniProtKB-SubCell"/>
</dbReference>
<reference evidence="9" key="1">
    <citation type="submission" date="2019-11" db="EMBL/GenBank/DDBJ databases">
        <authorList>
            <person name="Feng L."/>
        </authorList>
    </citation>
    <scope>NUCLEOTIDE SEQUENCE</scope>
    <source>
        <strain evidence="9">ElimosumLFYP34</strain>
    </source>
</reference>
<keyword evidence="3" id="KW-1003">Cell membrane</keyword>
<feature type="transmembrane region" description="Helical" evidence="7">
    <location>
        <begin position="215"/>
        <end position="236"/>
    </location>
</feature>
<feature type="transmembrane region" description="Helical" evidence="7">
    <location>
        <begin position="271"/>
        <end position="288"/>
    </location>
</feature>
<evidence type="ECO:0000256" key="7">
    <source>
        <dbReference type="SAM" id="Phobius"/>
    </source>
</evidence>
<dbReference type="InterPro" id="IPR000620">
    <property type="entry name" value="EamA_dom"/>
</dbReference>
<dbReference type="PANTHER" id="PTHR32322:SF18">
    <property type="entry name" value="S-ADENOSYLMETHIONINE_S-ADENOSYLHOMOCYSTEINE TRANSPORTER"/>
    <property type="match status" value="1"/>
</dbReference>
<accession>A0A6N3BQB7</accession>
<name>A0A6N3BQB7_EUBLI</name>
<dbReference type="InterPro" id="IPR050638">
    <property type="entry name" value="AA-Vitamin_Transporters"/>
</dbReference>
<comment type="similarity">
    <text evidence="2">Belongs to the EamA transporter family.</text>
</comment>
<feature type="transmembrane region" description="Helical" evidence="7">
    <location>
        <begin position="124"/>
        <end position="140"/>
    </location>
</feature>
<feature type="transmembrane region" description="Helical" evidence="7">
    <location>
        <begin position="152"/>
        <end position="171"/>
    </location>
</feature>
<gene>
    <name evidence="9" type="ORF">ELLFYP34_02550</name>
</gene>
<dbReference type="PANTHER" id="PTHR32322">
    <property type="entry name" value="INNER MEMBRANE TRANSPORTER"/>
    <property type="match status" value="1"/>
</dbReference>
<feature type="transmembrane region" description="Helical" evidence="7">
    <location>
        <begin position="7"/>
        <end position="25"/>
    </location>
</feature>
<evidence type="ECO:0000256" key="3">
    <source>
        <dbReference type="ARBA" id="ARBA00022475"/>
    </source>
</evidence>
<feature type="transmembrane region" description="Helical" evidence="7">
    <location>
        <begin position="37"/>
        <end position="56"/>
    </location>
</feature>
<feature type="transmembrane region" description="Helical" evidence="7">
    <location>
        <begin position="183"/>
        <end position="203"/>
    </location>
</feature>
<dbReference type="Pfam" id="PF00892">
    <property type="entry name" value="EamA"/>
    <property type="match status" value="2"/>
</dbReference>
<evidence type="ECO:0000256" key="4">
    <source>
        <dbReference type="ARBA" id="ARBA00022692"/>
    </source>
</evidence>
<feature type="domain" description="EamA" evidence="8">
    <location>
        <begin position="153"/>
        <end position="288"/>
    </location>
</feature>
<evidence type="ECO:0000256" key="1">
    <source>
        <dbReference type="ARBA" id="ARBA00004651"/>
    </source>
</evidence>
<evidence type="ECO:0000259" key="8">
    <source>
        <dbReference type="Pfam" id="PF00892"/>
    </source>
</evidence>
<protein>
    <submittedName>
        <fullName evidence="9">Putative DMT superfamily transporter inner membrane protein</fullName>
    </submittedName>
</protein>
<evidence type="ECO:0000313" key="9">
    <source>
        <dbReference type="EMBL" id="VYU04779.1"/>
    </source>
</evidence>
<proteinExistence type="inferred from homology"/>
<evidence type="ECO:0000256" key="2">
    <source>
        <dbReference type="ARBA" id="ARBA00007362"/>
    </source>
</evidence>
<dbReference type="EMBL" id="CACRTR010000007">
    <property type="protein sequence ID" value="VYU04779.1"/>
    <property type="molecule type" value="Genomic_DNA"/>
</dbReference>
<keyword evidence="6 7" id="KW-0472">Membrane</keyword>
<feature type="transmembrane region" description="Helical" evidence="7">
    <location>
        <begin position="68"/>
        <end position="86"/>
    </location>
</feature>
<keyword evidence="5 7" id="KW-1133">Transmembrane helix</keyword>
<dbReference type="AlphaFoldDB" id="A0A6N3BQB7"/>
<evidence type="ECO:0000256" key="5">
    <source>
        <dbReference type="ARBA" id="ARBA00022989"/>
    </source>
</evidence>